<organism evidence="1 2">
    <name type="scientific">Dioscorea alata</name>
    <name type="common">Purple yam</name>
    <dbReference type="NCBI Taxonomy" id="55571"/>
    <lineage>
        <taxon>Eukaryota</taxon>
        <taxon>Viridiplantae</taxon>
        <taxon>Streptophyta</taxon>
        <taxon>Embryophyta</taxon>
        <taxon>Tracheophyta</taxon>
        <taxon>Spermatophyta</taxon>
        <taxon>Magnoliopsida</taxon>
        <taxon>Liliopsida</taxon>
        <taxon>Dioscoreales</taxon>
        <taxon>Dioscoreaceae</taxon>
        <taxon>Dioscorea</taxon>
    </lineage>
</organism>
<protein>
    <submittedName>
        <fullName evidence="1">Cytochrome b-c1 complex subunit 9 protein</fullName>
    </submittedName>
</protein>
<proteinExistence type="predicted"/>
<sequence length="186" mass="22015">MGEKMMMMKKKKKTTTMRGRAWRLIRIALIWARKGGAFKQSLLLSLKLAFKNTTNHHQKSIHYLEREFSFDETPSFRFKLHRPRFPCIGFPDDHDQDDDDAVFFFSGHDNNVNNSISYDHHKNGDDIGIKEEEQQEDNDDDDDEVKQLEGIDSQAEEFIAKFYQEMKLQRQVSFIQYNDMLLRSIS</sequence>
<keyword evidence="2" id="KW-1185">Reference proteome</keyword>
<dbReference type="EMBL" id="CM037018">
    <property type="protein sequence ID" value="KAH7674526.1"/>
    <property type="molecule type" value="Genomic_DNA"/>
</dbReference>
<gene>
    <name evidence="1" type="ORF">IHE45_08G079900</name>
</gene>
<evidence type="ECO:0000313" key="1">
    <source>
        <dbReference type="EMBL" id="KAH7674526.1"/>
    </source>
</evidence>
<comment type="caution">
    <text evidence="1">The sequence shown here is derived from an EMBL/GenBank/DDBJ whole genome shotgun (WGS) entry which is preliminary data.</text>
</comment>
<accession>A0ACB7VK08</accession>
<reference evidence="2" key="1">
    <citation type="journal article" date="2022" name="Nat. Commun.">
        <title>Chromosome evolution and the genetic basis of agronomically important traits in greater yam.</title>
        <authorList>
            <person name="Bredeson J.V."/>
            <person name="Lyons J.B."/>
            <person name="Oniyinde I.O."/>
            <person name="Okereke N.R."/>
            <person name="Kolade O."/>
            <person name="Nnabue I."/>
            <person name="Nwadili C.O."/>
            <person name="Hribova E."/>
            <person name="Parker M."/>
            <person name="Nwogha J."/>
            <person name="Shu S."/>
            <person name="Carlson J."/>
            <person name="Kariba R."/>
            <person name="Muthemba S."/>
            <person name="Knop K."/>
            <person name="Barton G.J."/>
            <person name="Sherwood A.V."/>
            <person name="Lopez-Montes A."/>
            <person name="Asiedu R."/>
            <person name="Jamnadass R."/>
            <person name="Muchugi A."/>
            <person name="Goodstein D."/>
            <person name="Egesi C.N."/>
            <person name="Featherston J."/>
            <person name="Asfaw A."/>
            <person name="Simpson G.G."/>
            <person name="Dolezel J."/>
            <person name="Hendre P.S."/>
            <person name="Van Deynze A."/>
            <person name="Kumar P.L."/>
            <person name="Obidiegwu J.E."/>
            <person name="Bhattacharjee R."/>
            <person name="Rokhsar D.S."/>
        </authorList>
    </citation>
    <scope>NUCLEOTIDE SEQUENCE [LARGE SCALE GENOMIC DNA]</scope>
    <source>
        <strain evidence="2">cv. TDa95/00328</strain>
    </source>
</reference>
<name>A0ACB7VK08_DIOAL</name>
<dbReference type="Proteomes" id="UP000827976">
    <property type="component" value="Chromosome 8"/>
</dbReference>
<evidence type="ECO:0000313" key="2">
    <source>
        <dbReference type="Proteomes" id="UP000827976"/>
    </source>
</evidence>